<dbReference type="PANTHER" id="PTHR35788:SF1">
    <property type="entry name" value="EXPORTED PROTEIN"/>
    <property type="match status" value="1"/>
</dbReference>
<keyword evidence="1" id="KW-0732">Signal</keyword>
<name>A0ABR5NCW9_BRECH</name>
<feature type="chain" id="PRO_5045915394" evidence="1">
    <location>
        <begin position="27"/>
        <end position="203"/>
    </location>
</feature>
<dbReference type="EMBL" id="LJJB01000007">
    <property type="protein sequence ID" value="KQL49401.1"/>
    <property type="molecule type" value="Genomic_DNA"/>
</dbReference>
<organism evidence="2 3">
    <name type="scientific">Brevibacillus choshinensis</name>
    <dbReference type="NCBI Taxonomy" id="54911"/>
    <lineage>
        <taxon>Bacteria</taxon>
        <taxon>Bacillati</taxon>
        <taxon>Bacillota</taxon>
        <taxon>Bacilli</taxon>
        <taxon>Bacillales</taxon>
        <taxon>Paenibacillaceae</taxon>
        <taxon>Brevibacillus</taxon>
    </lineage>
</organism>
<evidence type="ECO:0000313" key="3">
    <source>
        <dbReference type="Proteomes" id="UP000051063"/>
    </source>
</evidence>
<keyword evidence="3" id="KW-1185">Reference proteome</keyword>
<dbReference type="Proteomes" id="UP000051063">
    <property type="component" value="Unassembled WGS sequence"/>
</dbReference>
<dbReference type="InterPro" id="IPR007391">
    <property type="entry name" value="Vancomycin_resist_VanW"/>
</dbReference>
<protein>
    <submittedName>
        <fullName evidence="2">Vancomycin resistance protein</fullName>
    </submittedName>
</protein>
<evidence type="ECO:0000313" key="2">
    <source>
        <dbReference type="EMBL" id="KQL49401.1"/>
    </source>
</evidence>
<proteinExistence type="predicted"/>
<comment type="caution">
    <text evidence="2">The sequence shown here is derived from an EMBL/GenBank/DDBJ whole genome shotgun (WGS) entry which is preliminary data.</text>
</comment>
<sequence>MKKTSSLTVSVLASVILFATVAPVSANGFTGLPEQLTPMEMRGKYVDKMDLQSKNVLGFFYTTMDRSTDARIHNIKKAMKRLNGTKVKPLEGFSYNKTVGNSNLAEEGWQKAGVIANGQLVEGYGGGICQVSSTLFNAVVEAGMTVVERHTHSKTVGYVPVGMDATVAYGYMDFQFVNPYDFDVKIKAKVYNDNQVVIAIVRA</sequence>
<gene>
    <name evidence="2" type="ORF">AN963_06495</name>
</gene>
<accession>A0ABR5NCW9</accession>
<dbReference type="PANTHER" id="PTHR35788">
    <property type="entry name" value="EXPORTED PROTEIN-RELATED"/>
    <property type="match status" value="1"/>
</dbReference>
<evidence type="ECO:0000256" key="1">
    <source>
        <dbReference type="SAM" id="SignalP"/>
    </source>
</evidence>
<dbReference type="InterPro" id="IPR052913">
    <property type="entry name" value="Glycopeptide_resist_protein"/>
</dbReference>
<dbReference type="RefSeq" id="WP_055743698.1">
    <property type="nucleotide sequence ID" value="NZ_LJJB01000007.1"/>
</dbReference>
<feature type="signal peptide" evidence="1">
    <location>
        <begin position="1"/>
        <end position="26"/>
    </location>
</feature>
<dbReference type="Pfam" id="PF04294">
    <property type="entry name" value="VanW"/>
    <property type="match status" value="1"/>
</dbReference>
<reference evidence="2 3" key="1">
    <citation type="submission" date="2015-09" db="EMBL/GenBank/DDBJ databases">
        <title>Genome sequencing project for genomic taxonomy and phylogenomics of Bacillus-like bacteria.</title>
        <authorList>
            <person name="Liu B."/>
            <person name="Wang J."/>
            <person name="Zhu Y."/>
            <person name="Liu G."/>
            <person name="Chen Q."/>
            <person name="Chen Z."/>
            <person name="Lan J."/>
            <person name="Che J."/>
            <person name="Ge C."/>
            <person name="Shi H."/>
            <person name="Pan Z."/>
            <person name="Liu X."/>
        </authorList>
    </citation>
    <scope>NUCLEOTIDE SEQUENCE [LARGE SCALE GENOMIC DNA]</scope>
    <source>
        <strain evidence="2 3">DSM 8552</strain>
    </source>
</reference>